<dbReference type="InterPro" id="IPR051792">
    <property type="entry name" value="GGT_bact"/>
</dbReference>
<comment type="catalytic activity">
    <reaction evidence="2 9">
        <text>glutathione + H2O = L-cysteinylglycine + L-glutamate</text>
        <dbReference type="Rhea" id="RHEA:28807"/>
        <dbReference type="ChEBI" id="CHEBI:15377"/>
        <dbReference type="ChEBI" id="CHEBI:29985"/>
        <dbReference type="ChEBI" id="CHEBI:57925"/>
        <dbReference type="ChEBI" id="CHEBI:61694"/>
        <dbReference type="EC" id="3.4.19.13"/>
    </reaction>
</comment>
<keyword evidence="9" id="KW-0317">Glutathione biosynthesis</keyword>
<feature type="signal peptide" evidence="10">
    <location>
        <begin position="1"/>
        <end position="25"/>
    </location>
</feature>
<reference evidence="11 12" key="1">
    <citation type="submission" date="2023-10" db="EMBL/GenBank/DDBJ databases">
        <title>Noviherbaspirillum sp. CPCC 100848 genome assembly.</title>
        <authorList>
            <person name="Li X.Y."/>
            <person name="Fang X.M."/>
        </authorList>
    </citation>
    <scope>NUCLEOTIDE SEQUENCE [LARGE SCALE GENOMIC DNA]</scope>
    <source>
        <strain evidence="11 12">CPCC 100848</strain>
    </source>
</reference>
<accession>A0ABU6JBA5</accession>
<dbReference type="EC" id="3.4.19.13" evidence="9"/>
<name>A0ABU6JBA5_9BURK</name>
<keyword evidence="7 9" id="KW-0012">Acyltransferase</keyword>
<evidence type="ECO:0000256" key="9">
    <source>
        <dbReference type="RuleBase" id="RU368036"/>
    </source>
</evidence>
<evidence type="ECO:0000256" key="3">
    <source>
        <dbReference type="ARBA" id="ARBA00009381"/>
    </source>
</evidence>
<comment type="similarity">
    <text evidence="3 9">Belongs to the gamma-glutamyltransferase family.</text>
</comment>
<dbReference type="EMBL" id="JAWIIV010000013">
    <property type="protein sequence ID" value="MEC4720825.1"/>
    <property type="molecule type" value="Genomic_DNA"/>
</dbReference>
<dbReference type="GO" id="GO:0103068">
    <property type="term" value="F:leukotriene C4 gamma-glutamyl transferase activity"/>
    <property type="evidence" value="ECO:0007669"/>
    <property type="project" value="UniProtKB-EC"/>
</dbReference>
<dbReference type="InterPro" id="IPR000101">
    <property type="entry name" value="GGT_peptidase"/>
</dbReference>
<evidence type="ECO:0000256" key="7">
    <source>
        <dbReference type="ARBA" id="ARBA00023315"/>
    </source>
</evidence>
<evidence type="ECO:0000313" key="11">
    <source>
        <dbReference type="EMBL" id="MEC4720825.1"/>
    </source>
</evidence>
<evidence type="ECO:0000256" key="4">
    <source>
        <dbReference type="ARBA" id="ARBA00022679"/>
    </source>
</evidence>
<dbReference type="NCBIfam" id="TIGR00066">
    <property type="entry name" value="g_glut_trans"/>
    <property type="match status" value="1"/>
</dbReference>
<dbReference type="SUPFAM" id="SSF56235">
    <property type="entry name" value="N-terminal nucleophile aminohydrolases (Ntn hydrolases)"/>
    <property type="match status" value="1"/>
</dbReference>
<proteinExistence type="inferred from homology"/>
<dbReference type="PANTHER" id="PTHR43199:SF1">
    <property type="entry name" value="GLUTATHIONE HYDROLASE PROENZYME"/>
    <property type="match status" value="1"/>
</dbReference>
<keyword evidence="12" id="KW-1185">Reference proteome</keyword>
<evidence type="ECO:0000256" key="5">
    <source>
        <dbReference type="ARBA" id="ARBA00022801"/>
    </source>
</evidence>
<sequence>MSKMMPRALRILPLAAALSAGLVFAENTARTFPDTLAAQEQAYRKGVVSVSHPLAAEAGARMLEEGGNAIDAAAAIQFALNVVEPQFSGIGGGGFMMIHLAKTNETFIVDSREKAPAAATPDMFLNQTFAAASTSGHSVGVPGTVLGVETALAKWGTKSLAQTLQPAITLADSGFRINRFLSADINNERTALQPEAQALFRLPGGAPLPEGHLLRQPDLAKTFRLIAAQGSQVFYKGEIAKAIVEAQKRSNPALGSAGVGRMALSDLAAYDVAIRQPVEGDYRGVKVKSMSPPSSGGLTVIQMLKMLEQFPIGDADQGFGFGSTRTLHVMTEAMRLGFADRAVWMGDEDFVPVPKRGLISSCYLSERRQLIKPDQRLATAAAGDPRACDTADAGDAPLRLAGLEEEKGVHTTHFSVVDRDGNVVSYTTTIENTWGTGIVVPGYGFLLNNELTDFNFTPTRNAATGNPGANDVEPFKRPRSSMSPTMLFYQGKPVAAYGSPGGATIINSVLNVTLNLVDHRMSIQQAIDAPRWSVTSAAGTITCERGITAETLQGLAALGHQVPQVNGAPACASTIGSVQGIVIDLKNGKQYGGADQRREGTVIGIREVGG</sequence>
<evidence type="ECO:0000256" key="8">
    <source>
        <dbReference type="ARBA" id="ARBA00047417"/>
    </source>
</evidence>
<gene>
    <name evidence="11" type="primary">ggt</name>
    <name evidence="11" type="ORF">RY831_16795</name>
</gene>
<comment type="caution">
    <text evidence="11">The sequence shown here is derived from an EMBL/GenBank/DDBJ whole genome shotgun (WGS) entry which is preliminary data.</text>
</comment>
<dbReference type="Gene3D" id="1.10.246.130">
    <property type="match status" value="1"/>
</dbReference>
<evidence type="ECO:0000256" key="6">
    <source>
        <dbReference type="ARBA" id="ARBA00023145"/>
    </source>
</evidence>
<protein>
    <recommendedName>
        <fullName evidence="9">Glutathione hydrolase proenzyme</fullName>
        <ecNumber evidence="9">2.3.2.2</ecNumber>
        <ecNumber evidence="9">3.4.19.13</ecNumber>
    </recommendedName>
    <component>
        <recommendedName>
            <fullName evidence="9">Glutathione hydrolase large chain</fullName>
        </recommendedName>
    </component>
    <component>
        <recommendedName>
            <fullName evidence="9">Glutathione hydrolase small chain</fullName>
        </recommendedName>
    </component>
</protein>
<comment type="catalytic activity">
    <reaction evidence="8 9">
        <text>an N-terminal (5-L-glutamyl)-[peptide] + an alpha-amino acid = 5-L-glutamyl amino acid + an N-terminal L-alpha-aminoacyl-[peptide]</text>
        <dbReference type="Rhea" id="RHEA:23904"/>
        <dbReference type="Rhea" id="RHEA-COMP:9780"/>
        <dbReference type="Rhea" id="RHEA-COMP:9795"/>
        <dbReference type="ChEBI" id="CHEBI:77644"/>
        <dbReference type="ChEBI" id="CHEBI:78597"/>
        <dbReference type="ChEBI" id="CHEBI:78599"/>
        <dbReference type="ChEBI" id="CHEBI:78608"/>
        <dbReference type="EC" id="2.3.2.2"/>
    </reaction>
</comment>
<dbReference type="Proteomes" id="UP001352263">
    <property type="component" value="Unassembled WGS sequence"/>
</dbReference>
<dbReference type="EC" id="2.3.2.2" evidence="9"/>
<comment type="PTM">
    <text evidence="9">Cleaved by autocatalysis into a large and a small subunit.</text>
</comment>
<dbReference type="RefSeq" id="WP_326507538.1">
    <property type="nucleotide sequence ID" value="NZ_JAWIIV010000013.1"/>
</dbReference>
<dbReference type="InterPro" id="IPR043137">
    <property type="entry name" value="GGT_ssub_C"/>
</dbReference>
<keyword evidence="5 9" id="KW-0378">Hydrolase</keyword>
<comment type="catalytic activity">
    <reaction evidence="1 9">
        <text>an S-substituted glutathione + H2O = an S-substituted L-cysteinylglycine + L-glutamate</text>
        <dbReference type="Rhea" id="RHEA:59468"/>
        <dbReference type="ChEBI" id="CHEBI:15377"/>
        <dbReference type="ChEBI" id="CHEBI:29985"/>
        <dbReference type="ChEBI" id="CHEBI:90779"/>
        <dbReference type="ChEBI" id="CHEBI:143103"/>
        <dbReference type="EC" id="3.4.19.13"/>
    </reaction>
</comment>
<evidence type="ECO:0000256" key="10">
    <source>
        <dbReference type="SAM" id="SignalP"/>
    </source>
</evidence>
<keyword evidence="10" id="KW-0732">Signal</keyword>
<organism evidence="11 12">
    <name type="scientific">Noviherbaspirillum album</name>
    <dbReference type="NCBI Taxonomy" id="3080276"/>
    <lineage>
        <taxon>Bacteria</taxon>
        <taxon>Pseudomonadati</taxon>
        <taxon>Pseudomonadota</taxon>
        <taxon>Betaproteobacteria</taxon>
        <taxon>Burkholderiales</taxon>
        <taxon>Oxalobacteraceae</taxon>
        <taxon>Noviherbaspirillum</taxon>
    </lineage>
</organism>
<feature type="chain" id="PRO_5046905825" description="Glutathione hydrolase proenzyme" evidence="10">
    <location>
        <begin position="26"/>
        <end position="610"/>
    </location>
</feature>
<evidence type="ECO:0000256" key="1">
    <source>
        <dbReference type="ARBA" id="ARBA00001049"/>
    </source>
</evidence>
<evidence type="ECO:0000256" key="2">
    <source>
        <dbReference type="ARBA" id="ARBA00001089"/>
    </source>
</evidence>
<dbReference type="InterPro" id="IPR029055">
    <property type="entry name" value="Ntn_hydrolases_N"/>
</dbReference>
<dbReference type="Gene3D" id="3.60.20.40">
    <property type="match status" value="1"/>
</dbReference>
<dbReference type="PRINTS" id="PR01210">
    <property type="entry name" value="GGTRANSPTASE"/>
</dbReference>
<keyword evidence="6 9" id="KW-0865">Zymogen</keyword>
<comment type="pathway">
    <text evidence="9">Sulfur metabolism; glutathione metabolism.</text>
</comment>
<comment type="subunit">
    <text evidence="9">This enzyme consists of two polypeptide chains, which are synthesized in precursor form from a single polypeptide.</text>
</comment>
<evidence type="ECO:0000313" key="12">
    <source>
        <dbReference type="Proteomes" id="UP001352263"/>
    </source>
</evidence>
<keyword evidence="4 9" id="KW-0808">Transferase</keyword>
<dbReference type="InterPro" id="IPR043138">
    <property type="entry name" value="GGT_lsub"/>
</dbReference>
<dbReference type="Pfam" id="PF01019">
    <property type="entry name" value="G_glu_transpept"/>
    <property type="match status" value="1"/>
</dbReference>
<dbReference type="PANTHER" id="PTHR43199">
    <property type="entry name" value="GLUTATHIONE HYDROLASE"/>
    <property type="match status" value="1"/>
</dbReference>